<reference evidence="3" key="1">
    <citation type="submission" date="2018-07" db="EMBL/GenBank/DDBJ databases">
        <authorList>
            <person name="Peiro R."/>
            <person name="Begona"/>
            <person name="Cbmso G."/>
            <person name="Lopez M."/>
            <person name="Gonzalez S."/>
        </authorList>
    </citation>
    <scope>NUCLEOTIDE SEQUENCE [LARGE SCALE GENOMIC DNA]</scope>
</reference>
<dbReference type="RefSeq" id="WP_328588185.1">
    <property type="nucleotide sequence ID" value="NZ_UEYP01000006.1"/>
</dbReference>
<dbReference type="AlphaFoldDB" id="A0A376AJQ4"/>
<dbReference type="Pfam" id="PF01850">
    <property type="entry name" value="PIN"/>
    <property type="match status" value="1"/>
</dbReference>
<proteinExistence type="predicted"/>
<protein>
    <recommendedName>
        <fullName evidence="1">PIN domain-containing protein</fullName>
    </recommendedName>
</protein>
<evidence type="ECO:0000313" key="3">
    <source>
        <dbReference type="Proteomes" id="UP000254764"/>
    </source>
</evidence>
<dbReference type="InterPro" id="IPR002716">
    <property type="entry name" value="PIN_dom"/>
</dbReference>
<sequence length="122" mass="13698">MIVLADTSIWIDHLRSPDERLVALLEEGRILLHPFVIGEIALGTMPNYAFVLKRLALMPKALKASDDQLLHLIRRHRLNGVGIGYVDAHLIASTLLMAEGLLWTRDKRLHRTANAMGIAFPE</sequence>
<dbReference type="EMBL" id="UEYP01000006">
    <property type="protein sequence ID" value="SSC68042.1"/>
    <property type="molecule type" value="Genomic_DNA"/>
</dbReference>
<feature type="domain" description="PIN" evidence="1">
    <location>
        <begin position="4"/>
        <end position="113"/>
    </location>
</feature>
<dbReference type="Proteomes" id="UP000254764">
    <property type="component" value="Unassembled WGS sequence"/>
</dbReference>
<keyword evidence="3" id="KW-1185">Reference proteome</keyword>
<dbReference type="Gene3D" id="3.40.50.1010">
    <property type="entry name" value="5'-nuclease"/>
    <property type="match status" value="1"/>
</dbReference>
<gene>
    <name evidence="2" type="ORF">RHIZ70_3750</name>
</gene>
<name>A0A376AJQ4_9HYPH</name>
<accession>A0A376AJQ4</accession>
<organism evidence="2 3">
    <name type="scientific">Ciceribacter selenitireducens ATCC BAA-1503</name>
    <dbReference type="NCBI Taxonomy" id="1336235"/>
    <lineage>
        <taxon>Bacteria</taxon>
        <taxon>Pseudomonadati</taxon>
        <taxon>Pseudomonadota</taxon>
        <taxon>Alphaproteobacteria</taxon>
        <taxon>Hyphomicrobiales</taxon>
        <taxon>Rhizobiaceae</taxon>
        <taxon>Ciceribacter</taxon>
    </lineage>
</organism>
<dbReference type="SUPFAM" id="SSF88723">
    <property type="entry name" value="PIN domain-like"/>
    <property type="match status" value="1"/>
</dbReference>
<evidence type="ECO:0000259" key="1">
    <source>
        <dbReference type="Pfam" id="PF01850"/>
    </source>
</evidence>
<evidence type="ECO:0000313" key="2">
    <source>
        <dbReference type="EMBL" id="SSC68042.1"/>
    </source>
</evidence>
<dbReference type="InterPro" id="IPR029060">
    <property type="entry name" value="PIN-like_dom_sf"/>
</dbReference>